<keyword evidence="2" id="KW-0812">Transmembrane</keyword>
<feature type="compositionally biased region" description="Polar residues" evidence="1">
    <location>
        <begin position="810"/>
        <end position="824"/>
    </location>
</feature>
<feature type="compositionally biased region" description="Polar residues" evidence="1">
    <location>
        <begin position="771"/>
        <end position="782"/>
    </location>
</feature>
<comment type="caution">
    <text evidence="3">The sequence shown here is derived from an EMBL/GenBank/DDBJ whole genome shotgun (WGS) entry which is preliminary data.</text>
</comment>
<feature type="transmembrane region" description="Helical" evidence="2">
    <location>
        <begin position="844"/>
        <end position="863"/>
    </location>
</feature>
<reference evidence="3 4" key="1">
    <citation type="journal article" date="2012" name="Genome Biol.">
        <title>Genome and low-iron response of an oceanic diatom adapted to chronic iron limitation.</title>
        <authorList>
            <person name="Lommer M."/>
            <person name="Specht M."/>
            <person name="Roy A.S."/>
            <person name="Kraemer L."/>
            <person name="Andreson R."/>
            <person name="Gutowska M.A."/>
            <person name="Wolf J."/>
            <person name="Bergner S.V."/>
            <person name="Schilhabel M.B."/>
            <person name="Klostermeier U.C."/>
            <person name="Beiko R.G."/>
            <person name="Rosenstiel P."/>
            <person name="Hippler M."/>
            <person name="Laroche J."/>
        </authorList>
    </citation>
    <scope>NUCLEOTIDE SEQUENCE [LARGE SCALE GENOMIC DNA]</scope>
    <source>
        <strain evidence="3 4">CCMP1005</strain>
    </source>
</reference>
<dbReference type="Gene3D" id="3.60.21.10">
    <property type="match status" value="1"/>
</dbReference>
<proteinExistence type="predicted"/>
<feature type="region of interest" description="Disordered" evidence="1">
    <location>
        <begin position="771"/>
        <end position="792"/>
    </location>
</feature>
<dbReference type="InterPro" id="IPR006179">
    <property type="entry name" value="5_nucleotidase/apyrase"/>
</dbReference>
<gene>
    <name evidence="3" type="ORF">THAOC_25353</name>
</gene>
<keyword evidence="2" id="KW-1133">Transmembrane helix</keyword>
<evidence type="ECO:0000313" key="3">
    <source>
        <dbReference type="EMBL" id="EJK54968.1"/>
    </source>
</evidence>
<protein>
    <submittedName>
        <fullName evidence="3">Uncharacterized protein</fullName>
    </submittedName>
</protein>
<dbReference type="PANTHER" id="PTHR11575:SF22">
    <property type="entry name" value="ADL392WP"/>
    <property type="match status" value="1"/>
</dbReference>
<dbReference type="AlphaFoldDB" id="K0RMK0"/>
<dbReference type="EMBL" id="AGNL01034949">
    <property type="protein sequence ID" value="EJK54968.1"/>
    <property type="molecule type" value="Genomic_DNA"/>
</dbReference>
<dbReference type="GO" id="GO:0009166">
    <property type="term" value="P:nucleotide catabolic process"/>
    <property type="evidence" value="ECO:0007669"/>
    <property type="project" value="InterPro"/>
</dbReference>
<dbReference type="SUPFAM" id="SSF56300">
    <property type="entry name" value="Metallo-dependent phosphatases"/>
    <property type="match status" value="1"/>
</dbReference>
<evidence type="ECO:0000256" key="2">
    <source>
        <dbReference type="SAM" id="Phobius"/>
    </source>
</evidence>
<evidence type="ECO:0000313" key="4">
    <source>
        <dbReference type="Proteomes" id="UP000266841"/>
    </source>
</evidence>
<dbReference type="PANTHER" id="PTHR11575">
    <property type="entry name" value="5'-NUCLEOTIDASE-RELATED"/>
    <property type="match status" value="1"/>
</dbReference>
<feature type="region of interest" description="Disordered" evidence="1">
    <location>
        <begin position="804"/>
        <end position="840"/>
    </location>
</feature>
<dbReference type="GO" id="GO:0005829">
    <property type="term" value="C:cytosol"/>
    <property type="evidence" value="ECO:0007669"/>
    <property type="project" value="TreeGrafter"/>
</dbReference>
<dbReference type="Proteomes" id="UP000266841">
    <property type="component" value="Unassembled WGS sequence"/>
</dbReference>
<feature type="compositionally biased region" description="Polar residues" evidence="1">
    <location>
        <begin position="140"/>
        <end position="149"/>
    </location>
</feature>
<feature type="compositionally biased region" description="Acidic residues" evidence="1">
    <location>
        <begin position="129"/>
        <end position="139"/>
    </location>
</feature>
<feature type="region of interest" description="Disordered" evidence="1">
    <location>
        <begin position="1"/>
        <end position="236"/>
    </location>
</feature>
<dbReference type="OrthoDB" id="7722975at2759"/>
<dbReference type="OMA" id="MVIQFIT"/>
<keyword evidence="2" id="KW-0472">Membrane</keyword>
<organism evidence="3 4">
    <name type="scientific">Thalassiosira oceanica</name>
    <name type="common">Marine diatom</name>
    <dbReference type="NCBI Taxonomy" id="159749"/>
    <lineage>
        <taxon>Eukaryota</taxon>
        <taxon>Sar</taxon>
        <taxon>Stramenopiles</taxon>
        <taxon>Ochrophyta</taxon>
        <taxon>Bacillariophyta</taxon>
        <taxon>Coscinodiscophyceae</taxon>
        <taxon>Thalassiosirophycidae</taxon>
        <taxon>Thalassiosirales</taxon>
        <taxon>Thalassiosiraceae</taxon>
        <taxon>Thalassiosira</taxon>
    </lineage>
</organism>
<feature type="compositionally biased region" description="Low complexity" evidence="1">
    <location>
        <begin position="213"/>
        <end position="235"/>
    </location>
</feature>
<evidence type="ECO:0000256" key="1">
    <source>
        <dbReference type="SAM" id="MobiDB-lite"/>
    </source>
</evidence>
<dbReference type="InterPro" id="IPR029052">
    <property type="entry name" value="Metallo-depent_PP-like"/>
</dbReference>
<keyword evidence="4" id="KW-1185">Reference proteome</keyword>
<feature type="compositionally biased region" description="Low complexity" evidence="1">
    <location>
        <begin position="830"/>
        <end position="840"/>
    </location>
</feature>
<dbReference type="GO" id="GO:0016787">
    <property type="term" value="F:hydrolase activity"/>
    <property type="evidence" value="ECO:0007669"/>
    <property type="project" value="InterPro"/>
</dbReference>
<name>K0RMK0_THAOC</name>
<dbReference type="eggNOG" id="KOG4419">
    <property type="taxonomic scope" value="Eukaryota"/>
</dbReference>
<sequence>MEGADETLVNAGNSTEEDAMALDPPGLPSQDLTASVDPKDSESSLFSESAEDNANANDETAVAPENVDEPVPVGDETPPPPEGDGVSEDVVVANDGADESTVIEPEQPPNTDSKVMDPTADELPPPPEPESEDADDETVESSPANSEGQEASDEESAVVDDPPSPNDPDQLSNVTDVDAVAKDESSMDELPSPPEQPKGVDEPEVDEKEIEVTASPSASPTAATPAVQTSSPSSAKVYDPLPVQPVNIIVLTDVHSWVMGHGSHEPALDADYGDVLSFFQRYKDSLNGEDVYLVNNGDFIHGTILGDNPPNYLPGIIERMPFDLIGVGNHELTSVDSIAKLREPGGLFDEWGKKLITSNVQVKGDAAKLEPLGHNFVILKGRQSNILALGFLYNMKDSVVTVETVESTLDEEWFKSLFLADAGFDFDSILVLAHMDVQDDLVLLLLAKFRSFVGPNMVIQFITGHTHTRSYEHFDDYSSSFEAGAFLNTIGYISYDPKQPNSFKHEFINANRASIAQTLNMSVEQYQTDDGKELSEYIARTVEHDGGNVKLGCIPRQYRVDGALEEDDSLLGLHLSTVIPNGYFGRLGHTVTSTHGRGSGKGSTKSTEQHVFVQYLDRSVQYDLFSGTATMNDVYGVVPEDDSVVEIAHGLQGKTILDIIKGMDNGNFAVGAVATTNEDSDDVELVLPYGIKNEQLYRLHSVSLQVSAIQDIMLGLDVPAKFITHTGSGSFKHSAHQPQSLRALWVDVIKNEFSYDGDDCACLASNNCSNSKDYSAPITPSSPKGGVTTEPLPEIEGTEIEGIDAAPHKGSNSHISHKGSNSNKIPKAQNSHNSSKSNGSGSSGMAGLWLSLIAIAGVVAFVIRRKRRDADYVIPQRSGRSELDGIPDDLELHDTSAASAYGSTGADYASPAIPPHASFV</sequence>
<accession>K0RMK0</accession>